<dbReference type="InterPro" id="IPR002455">
    <property type="entry name" value="GPCR3_GABA-B"/>
</dbReference>
<evidence type="ECO:0000313" key="5">
    <source>
        <dbReference type="EMBL" id="KAK1130298.1"/>
    </source>
</evidence>
<dbReference type="PANTHER" id="PTHR10519">
    <property type="entry name" value="GABA-B RECEPTOR"/>
    <property type="match status" value="1"/>
</dbReference>
<name>A0AA40KRP6_9HYME</name>
<dbReference type="GO" id="GO:0038039">
    <property type="term" value="C:G protein-coupled receptor heterodimeric complex"/>
    <property type="evidence" value="ECO:0007669"/>
    <property type="project" value="TreeGrafter"/>
</dbReference>
<evidence type="ECO:0000256" key="1">
    <source>
        <dbReference type="ARBA" id="ARBA00023040"/>
    </source>
</evidence>
<evidence type="ECO:0000256" key="2">
    <source>
        <dbReference type="ARBA" id="ARBA00023170"/>
    </source>
</evidence>
<evidence type="ECO:0000313" key="6">
    <source>
        <dbReference type="Proteomes" id="UP001177670"/>
    </source>
</evidence>
<reference evidence="5" key="1">
    <citation type="submission" date="2021-10" db="EMBL/GenBank/DDBJ databases">
        <title>Melipona bicolor Genome sequencing and assembly.</title>
        <authorList>
            <person name="Araujo N.S."/>
            <person name="Arias M.C."/>
        </authorList>
    </citation>
    <scope>NUCLEOTIDE SEQUENCE</scope>
    <source>
        <strain evidence="5">USP_2M_L1-L4_2017</strain>
        <tissue evidence="5">Whole body</tissue>
    </source>
</reference>
<dbReference type="AlphaFoldDB" id="A0AA40KRP6"/>
<dbReference type="Proteomes" id="UP001177670">
    <property type="component" value="Unassembled WGS sequence"/>
</dbReference>
<gene>
    <name evidence="5" type="ORF">K0M31_018435</name>
</gene>
<dbReference type="GO" id="GO:0004965">
    <property type="term" value="F:G protein-coupled GABA receptor activity"/>
    <property type="evidence" value="ECO:0007669"/>
    <property type="project" value="InterPro"/>
</dbReference>
<dbReference type="PANTHER" id="PTHR10519:SF74">
    <property type="entry name" value="GAMMA-AMINOBUTYRIC ACID TYPE B RECEPTOR SUBUNIT 2"/>
    <property type="match status" value="1"/>
</dbReference>
<keyword evidence="6" id="KW-1185">Reference proteome</keyword>
<keyword evidence="1" id="KW-0297">G-protein coupled receptor</keyword>
<accession>A0AA40KRP6</accession>
<keyword evidence="4" id="KW-0807">Transducer</keyword>
<comment type="caution">
    <text evidence="5">The sequence shown here is derived from an EMBL/GenBank/DDBJ whole genome shotgun (WGS) entry which is preliminary data.</text>
</comment>
<dbReference type="SUPFAM" id="SSF53822">
    <property type="entry name" value="Periplasmic binding protein-like I"/>
    <property type="match status" value="1"/>
</dbReference>
<dbReference type="InterPro" id="IPR028082">
    <property type="entry name" value="Peripla_BP_I"/>
</dbReference>
<dbReference type="GO" id="GO:0007214">
    <property type="term" value="P:gamma-aminobutyric acid signaling pathway"/>
    <property type="evidence" value="ECO:0007669"/>
    <property type="project" value="TreeGrafter"/>
</dbReference>
<evidence type="ECO:0000256" key="3">
    <source>
        <dbReference type="ARBA" id="ARBA00023180"/>
    </source>
</evidence>
<organism evidence="5 6">
    <name type="scientific">Melipona bicolor</name>
    <dbReference type="NCBI Taxonomy" id="60889"/>
    <lineage>
        <taxon>Eukaryota</taxon>
        <taxon>Metazoa</taxon>
        <taxon>Ecdysozoa</taxon>
        <taxon>Arthropoda</taxon>
        <taxon>Hexapoda</taxon>
        <taxon>Insecta</taxon>
        <taxon>Pterygota</taxon>
        <taxon>Neoptera</taxon>
        <taxon>Endopterygota</taxon>
        <taxon>Hymenoptera</taxon>
        <taxon>Apocrita</taxon>
        <taxon>Aculeata</taxon>
        <taxon>Apoidea</taxon>
        <taxon>Anthophila</taxon>
        <taxon>Apidae</taxon>
        <taxon>Melipona</taxon>
    </lineage>
</organism>
<evidence type="ECO:0000256" key="4">
    <source>
        <dbReference type="ARBA" id="ARBA00023224"/>
    </source>
</evidence>
<keyword evidence="2" id="KW-0675">Receptor</keyword>
<protein>
    <submittedName>
        <fullName evidence="5">Uncharacterized protein</fullName>
    </submittedName>
</protein>
<dbReference type="EMBL" id="JAHYIQ010000007">
    <property type="protein sequence ID" value="KAK1130298.1"/>
    <property type="molecule type" value="Genomic_DNA"/>
</dbReference>
<proteinExistence type="predicted"/>
<sequence length="134" mass="15027">MAATIVESVVPSRRWRPGLLTAAYICAFVLWIDGTIGCAGQRPINIGGTKKRDVYIAGFFPYGSHVPESHIGRGVMPSVKLAVDHINEDRSVLRNYRLHMWWNDTEVKQLPYDPMLFASYSCYDVLIVAPNETG</sequence>
<keyword evidence="3" id="KW-0325">Glycoprotein</keyword>
<dbReference type="Gene3D" id="3.40.50.2300">
    <property type="match status" value="1"/>
</dbReference>